<evidence type="ECO:0000256" key="2">
    <source>
        <dbReference type="ARBA" id="ARBA00007913"/>
    </source>
</evidence>
<organism evidence="12 13">
    <name type="scientific">Rhodopirellula baltica (strain DSM 10527 / NCIMB 13988 / SH1)</name>
    <dbReference type="NCBI Taxonomy" id="243090"/>
    <lineage>
        <taxon>Bacteria</taxon>
        <taxon>Pseudomonadati</taxon>
        <taxon>Planctomycetota</taxon>
        <taxon>Planctomycetia</taxon>
        <taxon>Pirellulales</taxon>
        <taxon>Pirellulaceae</taxon>
        <taxon>Rhodopirellula</taxon>
    </lineage>
</organism>
<dbReference type="CDD" id="cd18044">
    <property type="entry name" value="DEXXQc_SMUBP2"/>
    <property type="match status" value="1"/>
</dbReference>
<feature type="domain" description="AAA+ ATPase" evidence="10">
    <location>
        <begin position="325"/>
        <end position="495"/>
    </location>
</feature>
<reference evidence="12 13" key="1">
    <citation type="journal article" date="2003" name="Proc. Natl. Acad. Sci. U.S.A.">
        <title>Complete genome sequence of the marine planctomycete Pirellula sp. strain 1.</title>
        <authorList>
            <person name="Gloeckner F.O."/>
            <person name="Kube M."/>
            <person name="Bauer M."/>
            <person name="Teeling H."/>
            <person name="Lombardot T."/>
            <person name="Ludwig W."/>
            <person name="Gade D."/>
            <person name="Beck A."/>
            <person name="Borzym K."/>
            <person name="Heitmann K."/>
            <person name="Rabus R."/>
            <person name="Schlesner H."/>
            <person name="Amann R."/>
            <person name="Reinhardt R."/>
        </authorList>
    </citation>
    <scope>NUCLEOTIDE SEQUENCE [LARGE SCALE GENOMIC DNA]</scope>
    <source>
        <strain evidence="13">DSM 10527 / NCIMB 13988 / SH1</strain>
    </source>
</reference>
<keyword evidence="5" id="KW-0547">Nucleotide-binding</keyword>
<dbReference type="PANTHER" id="PTHR43788:SF8">
    <property type="entry name" value="DNA-BINDING PROTEIN SMUBP-2"/>
    <property type="match status" value="1"/>
</dbReference>
<dbReference type="InterPro" id="IPR047187">
    <property type="entry name" value="SF1_C_Upf1"/>
</dbReference>
<dbReference type="eggNOG" id="COG0210">
    <property type="taxonomic scope" value="Bacteria"/>
</dbReference>
<dbReference type="Gene3D" id="2.40.30.270">
    <property type="match status" value="1"/>
</dbReference>
<keyword evidence="12" id="KW-0238">DNA-binding</keyword>
<evidence type="ECO:0000256" key="9">
    <source>
        <dbReference type="SAM" id="MobiDB-lite"/>
    </source>
</evidence>
<evidence type="ECO:0000256" key="3">
    <source>
        <dbReference type="ARBA" id="ARBA00012551"/>
    </source>
</evidence>
<evidence type="ECO:0000256" key="4">
    <source>
        <dbReference type="ARBA" id="ARBA00022490"/>
    </source>
</evidence>
<dbReference type="InterPro" id="IPR014001">
    <property type="entry name" value="Helicase_ATP-bd"/>
</dbReference>
<dbReference type="Pfam" id="PF13086">
    <property type="entry name" value="AAA_11"/>
    <property type="match status" value="1"/>
</dbReference>
<dbReference type="Pfam" id="PF13087">
    <property type="entry name" value="AAA_12"/>
    <property type="match status" value="1"/>
</dbReference>
<accession>Q7UWP1</accession>
<dbReference type="SMART" id="SM00487">
    <property type="entry name" value="DEXDc"/>
    <property type="match status" value="1"/>
</dbReference>
<dbReference type="SUPFAM" id="SSF52540">
    <property type="entry name" value="P-loop containing nucleoside triphosphate hydrolases"/>
    <property type="match status" value="1"/>
</dbReference>
<dbReference type="GO" id="GO:0003723">
    <property type="term" value="F:RNA binding"/>
    <property type="evidence" value="ECO:0007669"/>
    <property type="project" value="InterPro"/>
</dbReference>
<dbReference type="InParanoid" id="Q7UWP1"/>
<dbReference type="GO" id="GO:0005694">
    <property type="term" value="C:chromosome"/>
    <property type="evidence" value="ECO:0007669"/>
    <property type="project" value="UniProtKB-ARBA"/>
</dbReference>
<dbReference type="SMART" id="SM00382">
    <property type="entry name" value="AAA"/>
    <property type="match status" value="1"/>
</dbReference>
<dbReference type="OrthoDB" id="9757917at2"/>
<dbReference type="GO" id="GO:0043139">
    <property type="term" value="F:5'-3' DNA helicase activity"/>
    <property type="evidence" value="ECO:0000318"/>
    <property type="project" value="GO_Central"/>
</dbReference>
<dbReference type="InterPro" id="IPR050534">
    <property type="entry name" value="Coronavir_polyprotein_1ab"/>
</dbReference>
<sequence>MRASRTVSPKACSIPVASCRGFVLKIVLRMSSRSRKARSKAKSQREGKTAFKNSDAGSFGDGILSGGKKNGAGPSKVGLENLNVPYPAGLPTDRPLDPEDYFEQLAIWLDLEAEAERARLAKLRQIRSQRDVESTGQAIVGLDMVDYHTGLAGRYLLDLAKPGGKDLPMNRLKVGSPVVLSMDDDPSDEGIAGVVSRRKNHSIQIATDSFPIRDQDDLKKKGVGKHGKSGQRPAVVSDRFRLDMSPDETTRLRQLAAMAKAQEIRGRSGKLRDVLLGIKTPRVDGNPIDTHDIDPESFQFELNDIDFRTELNPPQRDAVAFAMMADDVAIIHGPPGTGKTTTIAEIIAQSVERGERVLACAASNTAVDNLLERLVRLMPNVVRVGHPARVFESLQEHTLDALVESDPTSTVIKDLRRELDQILREANRPIREGGGRERKQRAELFNEAGRLRGMIRSQERSIVRAVIDRADVICTTTTIDEELLSDQSFDLVVVDESCQCTEPGMWQAILRADRLILAGDHCQLPPTVLSDDAARIGMRDSLMQRLVHRYGEKIYRRLTVQYRMNESIMRFSSDHFYDGTLIADASVKRHLLCDLPNVEENDFTSEPLLLIDTAGAGYEEELEPDGQSKLNHGEAKVILQLVKQLADLGVTGDQIAVIAPYAAQVRNLRMRLDLDGIEIDTVDGFQGREKEVVLITMTRSNPDGEIGFLSDQRRSNVALTRAKRKLIVVGDSATLCNHEFYSELFGYFEDAGAYHSVFTLDGH</sequence>
<dbReference type="Gene3D" id="3.40.50.300">
    <property type="entry name" value="P-loop containing nucleotide triphosphate hydrolases"/>
    <property type="match status" value="2"/>
</dbReference>
<dbReference type="EC" id="3.6.4.12" evidence="3"/>
<dbReference type="HOGENOM" id="CLU_001666_8_2_0"/>
<proteinExistence type="inferred from homology"/>
<dbReference type="PANTHER" id="PTHR43788">
    <property type="entry name" value="DNA2/NAM7 HELICASE FAMILY MEMBER"/>
    <property type="match status" value="1"/>
</dbReference>
<evidence type="ECO:0000259" key="10">
    <source>
        <dbReference type="SMART" id="SM00382"/>
    </source>
</evidence>
<dbReference type="AlphaFoldDB" id="Q7UWP1"/>
<gene>
    <name evidence="12" type="ordered locus">RB1895</name>
</gene>
<keyword evidence="8" id="KW-0067">ATP-binding</keyword>
<dbReference type="GO" id="GO:0016787">
    <property type="term" value="F:hydrolase activity"/>
    <property type="evidence" value="ECO:0007669"/>
    <property type="project" value="UniProtKB-KW"/>
</dbReference>
<dbReference type="InterPro" id="IPR041677">
    <property type="entry name" value="DNA2/NAM7_AAA_11"/>
</dbReference>
<protein>
    <recommendedName>
        <fullName evidence="3">DNA helicase</fullName>
        <ecNumber evidence="3">3.6.4.12</ecNumber>
    </recommendedName>
</protein>
<dbReference type="PATRIC" id="fig|243090.15.peg.870"/>
<comment type="subcellular location">
    <subcellularLocation>
        <location evidence="1">Cytoplasm</location>
    </subcellularLocation>
</comment>
<feature type="domain" description="Helicase ATP-binding" evidence="11">
    <location>
        <begin position="307"/>
        <end position="561"/>
    </location>
</feature>
<dbReference type="Proteomes" id="UP000001025">
    <property type="component" value="Chromosome"/>
</dbReference>
<evidence type="ECO:0000256" key="5">
    <source>
        <dbReference type="ARBA" id="ARBA00022741"/>
    </source>
</evidence>
<dbReference type="Pfam" id="PF21138">
    <property type="entry name" value="SMUBP-2_HCS1_1B"/>
    <property type="match status" value="1"/>
</dbReference>
<name>Q7UWP1_RHOBA</name>
<evidence type="ECO:0000256" key="1">
    <source>
        <dbReference type="ARBA" id="ARBA00004496"/>
    </source>
</evidence>
<dbReference type="InterPro" id="IPR041679">
    <property type="entry name" value="DNA2/NAM7-like_C"/>
</dbReference>
<dbReference type="EMBL" id="BX294136">
    <property type="protein sequence ID" value="CAD72321.1"/>
    <property type="molecule type" value="Genomic_DNA"/>
</dbReference>
<dbReference type="InterPro" id="IPR003593">
    <property type="entry name" value="AAA+_ATPase"/>
</dbReference>
<evidence type="ECO:0000256" key="8">
    <source>
        <dbReference type="ARBA" id="ARBA00022840"/>
    </source>
</evidence>
<evidence type="ECO:0000313" key="12">
    <source>
        <dbReference type="EMBL" id="CAD72321.1"/>
    </source>
</evidence>
<dbReference type="eggNOG" id="COG1112">
    <property type="taxonomic scope" value="Bacteria"/>
</dbReference>
<keyword evidence="7" id="KW-0347">Helicase</keyword>
<keyword evidence="13" id="KW-1185">Reference proteome</keyword>
<dbReference type="GO" id="GO:0003677">
    <property type="term" value="F:DNA binding"/>
    <property type="evidence" value="ECO:0007669"/>
    <property type="project" value="UniProtKB-KW"/>
</dbReference>
<dbReference type="KEGG" id="rba:RB1895"/>
<evidence type="ECO:0000256" key="6">
    <source>
        <dbReference type="ARBA" id="ARBA00022801"/>
    </source>
</evidence>
<dbReference type="STRING" id="243090.RB1895"/>
<evidence type="ECO:0000259" key="11">
    <source>
        <dbReference type="SMART" id="SM00487"/>
    </source>
</evidence>
<evidence type="ECO:0000256" key="7">
    <source>
        <dbReference type="ARBA" id="ARBA00022806"/>
    </source>
</evidence>
<dbReference type="InterPro" id="IPR048761">
    <property type="entry name" value="SMUBP-2_HCS1_1B"/>
</dbReference>
<evidence type="ECO:0000313" key="13">
    <source>
        <dbReference type="Proteomes" id="UP000001025"/>
    </source>
</evidence>
<dbReference type="FunFam" id="3.40.50.300:FF:000326">
    <property type="entry name" value="P-loop containing nucleoside triphosphate hydrolase"/>
    <property type="match status" value="1"/>
</dbReference>
<dbReference type="InterPro" id="IPR027417">
    <property type="entry name" value="P-loop_NTPase"/>
</dbReference>
<dbReference type="EnsemblBacteria" id="CAD72321">
    <property type="protein sequence ID" value="CAD72321"/>
    <property type="gene ID" value="RB1895"/>
</dbReference>
<keyword evidence="4" id="KW-0963">Cytoplasm</keyword>
<comment type="similarity">
    <text evidence="2">Belongs to the DNA2/NAM7 helicase family.</text>
</comment>
<dbReference type="GO" id="GO:0005737">
    <property type="term" value="C:cytoplasm"/>
    <property type="evidence" value="ECO:0007669"/>
    <property type="project" value="UniProtKB-SubCell"/>
</dbReference>
<keyword evidence="6" id="KW-0378">Hydrolase</keyword>
<dbReference type="GO" id="GO:0005524">
    <property type="term" value="F:ATP binding"/>
    <property type="evidence" value="ECO:0007669"/>
    <property type="project" value="UniProtKB-KW"/>
</dbReference>
<feature type="region of interest" description="Disordered" evidence="9">
    <location>
        <begin position="35"/>
        <end position="54"/>
    </location>
</feature>
<dbReference type="CDD" id="cd18808">
    <property type="entry name" value="SF1_C_Upf1"/>
    <property type="match status" value="1"/>
</dbReference>